<dbReference type="EMBL" id="FNXB01000010">
    <property type="protein sequence ID" value="SEH79398.1"/>
    <property type="molecule type" value="Genomic_DNA"/>
</dbReference>
<dbReference type="STRING" id="501024.RTCCBAU85039_2399"/>
<sequence length="155" mass="16270">MTMDAPTTARRLVETAIAHFRSALTAENAVVPAIRALDDLVTAAVAWPDLGDHEPGLAARVSELAFAIAPRVAEGVAGAIAADRVYFGLAAGAALLTAKPDNLHADRILHAGLIAAELRAAVCRSELKRRNDPLGRAVTAQRAWEAPADHNVSLQ</sequence>
<reference evidence="1" key="2">
    <citation type="submission" date="2016-10" db="EMBL/GenBank/DDBJ databases">
        <authorList>
            <person name="de Groot N.N."/>
        </authorList>
    </citation>
    <scope>NUCLEOTIDE SEQUENCE [LARGE SCALE GENOMIC DNA]</scope>
    <source>
        <strain evidence="1">CCBAU85039</strain>
    </source>
</reference>
<evidence type="ECO:0000313" key="2">
    <source>
        <dbReference type="EMBL" id="SEN84183.1"/>
    </source>
</evidence>
<keyword evidence="4" id="KW-1185">Reference proteome</keyword>
<evidence type="ECO:0000313" key="4">
    <source>
        <dbReference type="Proteomes" id="UP000198939"/>
    </source>
</evidence>
<dbReference type="RefSeq" id="WP_072375031.1">
    <property type="nucleotide sequence ID" value="NZ_FNXB01000010.1"/>
</dbReference>
<reference evidence="2 4" key="1">
    <citation type="submission" date="2016-10" db="EMBL/GenBank/DDBJ databases">
        <authorList>
            <person name="Varghese N."/>
            <person name="Submissions S."/>
        </authorList>
    </citation>
    <scope>NUCLEOTIDE SEQUENCE [LARGE SCALE GENOMIC DNA]</scope>
    <source>
        <strain evidence="2 4">CGMCC 1.7071</strain>
    </source>
</reference>
<evidence type="ECO:0000313" key="1">
    <source>
        <dbReference type="EMBL" id="SEH79398.1"/>
    </source>
</evidence>
<protein>
    <submittedName>
        <fullName evidence="1">Uncharacterized protein</fullName>
    </submittedName>
</protein>
<dbReference type="Proteomes" id="UP000198939">
    <property type="component" value="Unassembled WGS sequence"/>
</dbReference>
<proteinExistence type="predicted"/>
<name>A0A1H8JTV5_9HYPH</name>
<organism evidence="1 3">
    <name type="scientific">Rhizobium tibeticum</name>
    <dbReference type="NCBI Taxonomy" id="501024"/>
    <lineage>
        <taxon>Bacteria</taxon>
        <taxon>Pseudomonadati</taxon>
        <taxon>Pseudomonadota</taxon>
        <taxon>Alphaproteobacteria</taxon>
        <taxon>Hyphomicrobiales</taxon>
        <taxon>Rhizobiaceae</taxon>
        <taxon>Rhizobium/Agrobacterium group</taxon>
        <taxon>Rhizobium</taxon>
    </lineage>
</organism>
<accession>A0A1H8JTV5</accession>
<dbReference type="AlphaFoldDB" id="A0A1H8JTV5"/>
<reference evidence="3" key="3">
    <citation type="submission" date="2016-10" db="EMBL/GenBank/DDBJ databases">
        <authorList>
            <person name="Wibberg D."/>
        </authorList>
    </citation>
    <scope>NUCLEOTIDE SEQUENCE [LARGE SCALE GENOMIC DNA]</scope>
</reference>
<evidence type="ECO:0000313" key="3">
    <source>
        <dbReference type="Proteomes" id="UP000183063"/>
    </source>
</evidence>
<dbReference type="EMBL" id="FOCV01000008">
    <property type="protein sequence ID" value="SEN84183.1"/>
    <property type="molecule type" value="Genomic_DNA"/>
</dbReference>
<dbReference type="Proteomes" id="UP000183063">
    <property type="component" value="Unassembled WGS sequence"/>
</dbReference>
<gene>
    <name evidence="1" type="ORF">RTCCBAU85039_2399</name>
    <name evidence="2" type="ORF">SAMN05216228_100859</name>
</gene>